<feature type="transmembrane region" description="Helical" evidence="6">
    <location>
        <begin position="437"/>
        <end position="459"/>
    </location>
</feature>
<feature type="domain" description="G-protein coupled receptors family 2 profile 2" evidence="7">
    <location>
        <begin position="51"/>
        <end position="241"/>
    </location>
</feature>
<keyword evidence="4 6" id="KW-0472">Membrane</keyword>
<evidence type="ECO:0000313" key="8">
    <source>
        <dbReference type="EMBL" id="KAF2856948.1"/>
    </source>
</evidence>
<dbReference type="InterPro" id="IPR017981">
    <property type="entry name" value="GPCR_2-like_7TM"/>
</dbReference>
<dbReference type="Pfam" id="PF05462">
    <property type="entry name" value="Dicty_CAR"/>
    <property type="match status" value="1"/>
</dbReference>
<dbReference type="PROSITE" id="PS50261">
    <property type="entry name" value="G_PROTEIN_RECEP_F2_4"/>
    <property type="match status" value="1"/>
</dbReference>
<evidence type="ECO:0000259" key="7">
    <source>
        <dbReference type="PROSITE" id="PS50261"/>
    </source>
</evidence>
<feature type="transmembrane region" description="Helical" evidence="6">
    <location>
        <begin position="63"/>
        <end position="82"/>
    </location>
</feature>
<organism evidence="8 9">
    <name type="scientific">Plenodomus tracheiphilus IPT5</name>
    <dbReference type="NCBI Taxonomy" id="1408161"/>
    <lineage>
        <taxon>Eukaryota</taxon>
        <taxon>Fungi</taxon>
        <taxon>Dikarya</taxon>
        <taxon>Ascomycota</taxon>
        <taxon>Pezizomycotina</taxon>
        <taxon>Dothideomycetes</taxon>
        <taxon>Pleosporomycetidae</taxon>
        <taxon>Pleosporales</taxon>
        <taxon>Pleosporineae</taxon>
        <taxon>Leptosphaeriaceae</taxon>
        <taxon>Plenodomus</taxon>
    </lineage>
</organism>
<evidence type="ECO:0000256" key="6">
    <source>
        <dbReference type="SAM" id="Phobius"/>
    </source>
</evidence>
<keyword evidence="2 6" id="KW-0812">Transmembrane</keyword>
<dbReference type="PANTHER" id="PTHR23112">
    <property type="entry name" value="G PROTEIN-COUPLED RECEPTOR 157-RELATED"/>
    <property type="match status" value="1"/>
</dbReference>
<dbReference type="GO" id="GO:0007189">
    <property type="term" value="P:adenylate cyclase-activating G protein-coupled receptor signaling pathway"/>
    <property type="evidence" value="ECO:0007669"/>
    <property type="project" value="TreeGrafter"/>
</dbReference>
<accession>A0A6A7BR28</accession>
<evidence type="ECO:0000313" key="9">
    <source>
        <dbReference type="Proteomes" id="UP000799423"/>
    </source>
</evidence>
<feature type="region of interest" description="Disordered" evidence="5">
    <location>
        <begin position="307"/>
        <end position="362"/>
    </location>
</feature>
<dbReference type="PANTHER" id="PTHR23112:SF0">
    <property type="entry name" value="TRANSMEMBRANE PROTEIN 116"/>
    <property type="match status" value="1"/>
</dbReference>
<feature type="compositionally biased region" description="Pro residues" evidence="5">
    <location>
        <begin position="318"/>
        <end position="331"/>
    </location>
</feature>
<name>A0A6A7BR28_9PLEO</name>
<dbReference type="AlphaFoldDB" id="A0A6A7BR28"/>
<feature type="transmembrane region" description="Helical" evidence="6">
    <location>
        <begin position="138"/>
        <end position="156"/>
    </location>
</feature>
<evidence type="ECO:0000256" key="2">
    <source>
        <dbReference type="ARBA" id="ARBA00022692"/>
    </source>
</evidence>
<feature type="transmembrane region" description="Helical" evidence="6">
    <location>
        <begin position="89"/>
        <end position="111"/>
    </location>
</feature>
<dbReference type="GO" id="GO:0007166">
    <property type="term" value="P:cell surface receptor signaling pathway"/>
    <property type="evidence" value="ECO:0007669"/>
    <property type="project" value="InterPro"/>
</dbReference>
<dbReference type="EMBL" id="MU006288">
    <property type="protein sequence ID" value="KAF2856948.1"/>
    <property type="molecule type" value="Genomic_DNA"/>
</dbReference>
<feature type="transmembrane region" description="Helical" evidence="6">
    <location>
        <begin position="212"/>
        <end position="232"/>
    </location>
</feature>
<dbReference type="GO" id="GO:0005886">
    <property type="term" value="C:plasma membrane"/>
    <property type="evidence" value="ECO:0007669"/>
    <property type="project" value="TreeGrafter"/>
</dbReference>
<dbReference type="Gene3D" id="1.20.1070.10">
    <property type="entry name" value="Rhodopsin 7-helix transmembrane proteins"/>
    <property type="match status" value="1"/>
</dbReference>
<proteinExistence type="predicted"/>
<dbReference type="GO" id="GO:0004930">
    <property type="term" value="F:G protein-coupled receptor activity"/>
    <property type="evidence" value="ECO:0007669"/>
    <property type="project" value="TreeGrafter"/>
</dbReference>
<feature type="transmembrane region" description="Helical" evidence="6">
    <location>
        <begin position="168"/>
        <end position="186"/>
    </location>
</feature>
<evidence type="ECO:0000256" key="3">
    <source>
        <dbReference type="ARBA" id="ARBA00022989"/>
    </source>
</evidence>
<feature type="transmembrane region" description="Helical" evidence="6">
    <location>
        <begin position="398"/>
        <end position="417"/>
    </location>
</feature>
<sequence length="538" mass="59272">MFGQGAPQIHVDQGLQGSEKTSSLLKNDPLSPIGFPLSMASLTSSFSEGQYRAIEVVTRTTSVASILGSFFILGTFAAFPFFRKPINRLIFYATFGNVMVNVATLISTSALPRPGATSASRLCEFQGVLIQWFMSADAYWDFCMATNVLLVFFFGYNSHQLHKLEKWYFVFAYGVPGIPAITYVILDRTGRSVIGSATIWCWVNKENDWMRIAFFYAPVWLVISATLAIYIVTGMHIFRKRALLRDFTHAPAQRPDMEFSPVVADVPVNPFADLNNIVVTTEIGYAVDDELTALKPIPAEGDQASLTSFSSTRNFPGPSKPLCPAPAPAPPVHASAPPQDEEEKATETRKSPNQSSGNGKAGYKATAFASKTSGLPPILVGALNRRTRAHVVEGNEAAMAYLKVAMLMFVAMFMIWVPSTVNRLYSFVHKGHANFGLNLSSAVVLPLQGAWAATIYAYASRSEIRHAYADCMTKITGKKVLFETRRYAEPKDTMNSSRDTRESQGDIALEDVFKQREQVRQAEVAGRDSIAEVTYHGR</sequence>
<comment type="subcellular location">
    <subcellularLocation>
        <location evidence="1">Membrane</location>
        <topology evidence="1">Multi-pass membrane protein</topology>
    </subcellularLocation>
</comment>
<evidence type="ECO:0000256" key="4">
    <source>
        <dbReference type="ARBA" id="ARBA00023136"/>
    </source>
</evidence>
<keyword evidence="3 6" id="KW-1133">Transmembrane helix</keyword>
<dbReference type="SUPFAM" id="SSF81321">
    <property type="entry name" value="Family A G protein-coupled receptor-like"/>
    <property type="match status" value="1"/>
</dbReference>
<gene>
    <name evidence="8" type="ORF">T440DRAFT_512933</name>
</gene>
<reference evidence="8" key="1">
    <citation type="submission" date="2020-01" db="EMBL/GenBank/DDBJ databases">
        <authorList>
            <consortium name="DOE Joint Genome Institute"/>
            <person name="Haridas S."/>
            <person name="Albert R."/>
            <person name="Binder M."/>
            <person name="Bloem J."/>
            <person name="Labutti K."/>
            <person name="Salamov A."/>
            <person name="Andreopoulos B."/>
            <person name="Baker S.E."/>
            <person name="Barry K."/>
            <person name="Bills G."/>
            <person name="Bluhm B.H."/>
            <person name="Cannon C."/>
            <person name="Castanera R."/>
            <person name="Culley D.E."/>
            <person name="Daum C."/>
            <person name="Ezra D."/>
            <person name="Gonzalez J.B."/>
            <person name="Henrissat B."/>
            <person name="Kuo A."/>
            <person name="Liang C."/>
            <person name="Lipzen A."/>
            <person name="Lutzoni F."/>
            <person name="Magnuson J."/>
            <person name="Mondo S."/>
            <person name="Nolan M."/>
            <person name="Ohm R."/>
            <person name="Pangilinan J."/>
            <person name="Park H.-J."/>
            <person name="Ramirez L."/>
            <person name="Alfaro M."/>
            <person name="Sun H."/>
            <person name="Tritt A."/>
            <person name="Yoshinaga Y."/>
            <person name="Zwiers L.-H."/>
            <person name="Turgeon B.G."/>
            <person name="Goodwin S.B."/>
            <person name="Spatafora J.W."/>
            <person name="Crous P.W."/>
            <person name="Grigoriev I.V."/>
        </authorList>
    </citation>
    <scope>NUCLEOTIDE SEQUENCE</scope>
    <source>
        <strain evidence="8">IPT5</strain>
    </source>
</reference>
<evidence type="ECO:0000256" key="1">
    <source>
        <dbReference type="ARBA" id="ARBA00004141"/>
    </source>
</evidence>
<protein>
    <recommendedName>
        <fullName evidence="7">G-protein coupled receptors family 2 profile 2 domain-containing protein</fullName>
    </recommendedName>
</protein>
<evidence type="ECO:0000256" key="5">
    <source>
        <dbReference type="SAM" id="MobiDB-lite"/>
    </source>
</evidence>
<dbReference type="OrthoDB" id="18453at2759"/>
<dbReference type="Proteomes" id="UP000799423">
    <property type="component" value="Unassembled WGS sequence"/>
</dbReference>
<keyword evidence="9" id="KW-1185">Reference proteome</keyword>